<protein>
    <submittedName>
        <fullName evidence="1">Uncharacterized protein</fullName>
    </submittedName>
</protein>
<comment type="caution">
    <text evidence="1">The sequence shown here is derived from an EMBL/GenBank/DDBJ whole genome shotgun (WGS) entry which is preliminary data.</text>
</comment>
<accession>A0A4R2JNL1</accession>
<reference evidence="1 2" key="1">
    <citation type="submission" date="2019-03" db="EMBL/GenBank/DDBJ databases">
        <title>Genomic Encyclopedia of Type Strains, Phase IV (KMG-IV): sequencing the most valuable type-strain genomes for metagenomic binning, comparative biology and taxonomic classification.</title>
        <authorList>
            <person name="Goeker M."/>
        </authorList>
    </citation>
    <scope>NUCLEOTIDE SEQUENCE [LARGE SCALE GENOMIC DNA]</scope>
    <source>
        <strain evidence="1 2">DSM 45934</strain>
    </source>
</reference>
<organism evidence="1 2">
    <name type="scientific">Actinocrispum wychmicini</name>
    <dbReference type="NCBI Taxonomy" id="1213861"/>
    <lineage>
        <taxon>Bacteria</taxon>
        <taxon>Bacillati</taxon>
        <taxon>Actinomycetota</taxon>
        <taxon>Actinomycetes</taxon>
        <taxon>Pseudonocardiales</taxon>
        <taxon>Pseudonocardiaceae</taxon>
        <taxon>Actinocrispum</taxon>
    </lineage>
</organism>
<evidence type="ECO:0000313" key="1">
    <source>
        <dbReference type="EMBL" id="TCO58289.1"/>
    </source>
</evidence>
<dbReference type="Proteomes" id="UP000295680">
    <property type="component" value="Unassembled WGS sequence"/>
</dbReference>
<keyword evidence="2" id="KW-1185">Reference proteome</keyword>
<proteinExistence type="predicted"/>
<name>A0A4R2JNL1_9PSEU</name>
<gene>
    <name evidence="1" type="ORF">EV192_105354</name>
</gene>
<sequence>MATECGVAAPAARSFDDLAADLAAGEWPQPRCAAEEMALHLILRNAKASVADGWAGVTETTEFASLPEHAEDFDWDTLLDILFQDLDILGLFNAELDGIEDPDAEQNQWIGMGDYRPSAWFELFSDLQPRDGRRPFRR</sequence>
<dbReference type="EMBL" id="SLWS01000005">
    <property type="protein sequence ID" value="TCO58289.1"/>
    <property type="molecule type" value="Genomic_DNA"/>
</dbReference>
<evidence type="ECO:0000313" key="2">
    <source>
        <dbReference type="Proteomes" id="UP000295680"/>
    </source>
</evidence>
<dbReference type="AlphaFoldDB" id="A0A4R2JNL1"/>